<comment type="catalytic activity">
    <reaction evidence="8">
        <text>a quaternary ammonium(out) + ATP + H2O = a quaternary ammonium(in) + ADP + phosphate + H(+)</text>
        <dbReference type="Rhea" id="RHEA:11036"/>
        <dbReference type="ChEBI" id="CHEBI:15377"/>
        <dbReference type="ChEBI" id="CHEBI:15378"/>
        <dbReference type="ChEBI" id="CHEBI:30616"/>
        <dbReference type="ChEBI" id="CHEBI:35267"/>
        <dbReference type="ChEBI" id="CHEBI:43474"/>
        <dbReference type="ChEBI" id="CHEBI:456216"/>
    </reaction>
</comment>
<evidence type="ECO:0000256" key="6">
    <source>
        <dbReference type="ARBA" id="ARBA00023122"/>
    </source>
</evidence>
<evidence type="ECO:0000256" key="8">
    <source>
        <dbReference type="RuleBase" id="RU369116"/>
    </source>
</evidence>
<dbReference type="NCBIfam" id="TIGR01186">
    <property type="entry name" value="proV"/>
    <property type="match status" value="1"/>
</dbReference>
<dbReference type="Pfam" id="PF00571">
    <property type="entry name" value="CBS"/>
    <property type="match status" value="2"/>
</dbReference>
<dbReference type="CDD" id="cd03294">
    <property type="entry name" value="ABC_Pro_Gly_Betaine"/>
    <property type="match status" value="1"/>
</dbReference>
<dbReference type="InterPro" id="IPR046342">
    <property type="entry name" value="CBS_dom_sf"/>
</dbReference>
<dbReference type="PROSITE" id="PS50893">
    <property type="entry name" value="ABC_TRANSPORTER_2"/>
    <property type="match status" value="1"/>
</dbReference>
<keyword evidence="8" id="KW-0997">Cell inner membrane</keyword>
<dbReference type="InterPro" id="IPR005892">
    <property type="entry name" value="Gly-betaine_transp_ATP-bd"/>
</dbReference>
<reference evidence="11 12" key="1">
    <citation type="submission" date="2024-05" db="EMBL/GenBank/DDBJ databases">
        <authorList>
            <person name="Venkateswaran K."/>
        </authorList>
    </citation>
    <scope>NUCLEOTIDE SEQUENCE [LARGE SCALE GENOMIC DNA]</scope>
    <source>
        <strain evidence="11 12">179-C4-2-HS</strain>
    </source>
</reference>
<dbReference type="PROSITE" id="PS00211">
    <property type="entry name" value="ABC_TRANSPORTER_1"/>
    <property type="match status" value="1"/>
</dbReference>
<dbReference type="PANTHER" id="PTHR43869:SF1">
    <property type="entry name" value="GLYCINE BETAINE_PROLINE BETAINE TRANSPORT SYSTEM ATP-BINDING PROTEIN PROV"/>
    <property type="match status" value="1"/>
</dbReference>
<dbReference type="InterPro" id="IPR000644">
    <property type="entry name" value="CBS_dom"/>
</dbReference>
<dbReference type="InterPro" id="IPR027417">
    <property type="entry name" value="P-loop_NTPase"/>
</dbReference>
<dbReference type="EC" id="7.6.2.9" evidence="8"/>
<proteinExistence type="inferred from homology"/>
<dbReference type="GO" id="GO:0005524">
    <property type="term" value="F:ATP binding"/>
    <property type="evidence" value="ECO:0007669"/>
    <property type="project" value="UniProtKB-KW"/>
</dbReference>
<dbReference type="InterPro" id="IPR051921">
    <property type="entry name" value="ABC_osmolyte_uptake_ATP-bind"/>
</dbReference>
<name>A0ABV4YTL3_9BACI</name>
<keyword evidence="4 8" id="KW-0067">ATP-binding</keyword>
<dbReference type="Proteomes" id="UP001241748">
    <property type="component" value="Unassembled WGS sequence"/>
</dbReference>
<evidence type="ECO:0000313" key="12">
    <source>
        <dbReference type="Proteomes" id="UP001241748"/>
    </source>
</evidence>
<dbReference type="SUPFAM" id="SSF52540">
    <property type="entry name" value="P-loop containing nucleoside triphosphate hydrolases"/>
    <property type="match status" value="1"/>
</dbReference>
<dbReference type="PANTHER" id="PTHR43869">
    <property type="entry name" value="GLYCINE BETAINE/PROLINE BETAINE TRANSPORT SYSTEM ATP-BINDING PROTEIN PROV"/>
    <property type="match status" value="1"/>
</dbReference>
<sequence>MTSNPKIKVQNVTKVFGKSKKAIQLLNAGETKATILKKTGATVGVSKASFEVEAGEIFVIMGLSGSGKSTLVRMINRLIDPSIGEVFIDGEDIVKMSKEQLREVRRKKISMVFQKFALLPHRTILENVEYGLEVQGVSKETRSQQAMGALKLVGLEGYEHQYPKQLSGGMQQRVGLARALANDSDILLMDEAFSALDPLIRKDMQDELLDLQSTMKKTIVFITHDLDEALRIGDRIALMKDGVIVQIGTPEEILMTPSNDYVERFVEDVDLSKVLTAGHVMKRAETVSIEKGPRVALQIMRDLGISSIYVVDKKKTLLGAITASEANLAIDSRQVLTDILKEEVTTVSPETLLTDLFDKVSTASIPVAVVDENNRLKGILVRGAVIGALAGNNQEINQIHTAKSEAAAAGQSGKEVKITWNNGSRNSQ</sequence>
<organism evidence="11 12">
    <name type="scientific">Neobacillus driksii</name>
    <dbReference type="NCBI Taxonomy" id="3035913"/>
    <lineage>
        <taxon>Bacteria</taxon>
        <taxon>Bacillati</taxon>
        <taxon>Bacillota</taxon>
        <taxon>Bacilli</taxon>
        <taxon>Bacillales</taxon>
        <taxon>Bacillaceae</taxon>
        <taxon>Neobacillus</taxon>
    </lineage>
</organism>
<keyword evidence="8" id="KW-1003">Cell membrane</keyword>
<evidence type="ECO:0000256" key="3">
    <source>
        <dbReference type="ARBA" id="ARBA00022741"/>
    </source>
</evidence>
<accession>A0ABV4YTL3</accession>
<dbReference type="SMART" id="SM00382">
    <property type="entry name" value="AAA"/>
    <property type="match status" value="1"/>
</dbReference>
<comment type="subunit">
    <text evidence="8">The complex is probably composed of two ATP-binding proteins, two transmembrane proteins and a solute-binding protein.</text>
</comment>
<dbReference type="RefSeq" id="WP_306076849.1">
    <property type="nucleotide sequence ID" value="NZ_JAROBZ020000001.1"/>
</dbReference>
<keyword evidence="8" id="KW-0472">Membrane</keyword>
<evidence type="ECO:0000313" key="11">
    <source>
        <dbReference type="EMBL" id="MFB3167185.1"/>
    </source>
</evidence>
<evidence type="ECO:0000259" key="10">
    <source>
        <dbReference type="PROSITE" id="PS51371"/>
    </source>
</evidence>
<dbReference type="EMBL" id="JAROBZ020000001">
    <property type="protein sequence ID" value="MFB3167185.1"/>
    <property type="molecule type" value="Genomic_DNA"/>
</dbReference>
<dbReference type="SUPFAM" id="SSF54631">
    <property type="entry name" value="CBS-domain pair"/>
    <property type="match status" value="1"/>
</dbReference>
<evidence type="ECO:0000256" key="5">
    <source>
        <dbReference type="ARBA" id="ARBA00022970"/>
    </source>
</evidence>
<dbReference type="Gene3D" id="3.10.580.10">
    <property type="entry name" value="CBS-domain"/>
    <property type="match status" value="1"/>
</dbReference>
<keyword evidence="3 8" id="KW-0547">Nucleotide-binding</keyword>
<keyword evidence="2 8" id="KW-0813">Transport</keyword>
<keyword evidence="6 7" id="KW-0129">CBS domain</keyword>
<evidence type="ECO:0000259" key="9">
    <source>
        <dbReference type="PROSITE" id="PS50893"/>
    </source>
</evidence>
<dbReference type="SMART" id="SM00116">
    <property type="entry name" value="CBS"/>
    <property type="match status" value="2"/>
</dbReference>
<dbReference type="Pfam" id="PF00005">
    <property type="entry name" value="ABC_tran"/>
    <property type="match status" value="1"/>
</dbReference>
<feature type="domain" description="CBS" evidence="10">
    <location>
        <begin position="339"/>
        <end position="395"/>
    </location>
</feature>
<comment type="caution">
    <text evidence="11">The sequence shown here is derived from an EMBL/GenBank/DDBJ whole genome shotgun (WGS) entry which is preliminary data.</text>
</comment>
<dbReference type="PROSITE" id="PS51371">
    <property type="entry name" value="CBS"/>
    <property type="match status" value="1"/>
</dbReference>
<dbReference type="InterPro" id="IPR017871">
    <property type="entry name" value="ABC_transporter-like_CS"/>
</dbReference>
<evidence type="ECO:0000256" key="4">
    <source>
        <dbReference type="ARBA" id="ARBA00022840"/>
    </source>
</evidence>
<comment type="subcellular location">
    <subcellularLocation>
        <location evidence="8">Cell inner membrane</location>
        <topology evidence="8">Peripheral membrane protein</topology>
    </subcellularLocation>
</comment>
<protein>
    <recommendedName>
        <fullName evidence="8">Quaternary amine transport ATP-binding protein</fullName>
        <ecNumber evidence="8">7.6.2.9</ecNumber>
    </recommendedName>
</protein>
<dbReference type="InterPro" id="IPR003439">
    <property type="entry name" value="ABC_transporter-like_ATP-bd"/>
</dbReference>
<dbReference type="Gene3D" id="3.40.50.300">
    <property type="entry name" value="P-loop containing nucleotide triphosphate hydrolases"/>
    <property type="match status" value="1"/>
</dbReference>
<keyword evidence="5" id="KW-0029">Amino-acid transport</keyword>
<gene>
    <name evidence="11" type="ORF">P5G62_008680</name>
</gene>
<feature type="domain" description="ABC transporter" evidence="9">
    <location>
        <begin position="7"/>
        <end position="266"/>
    </location>
</feature>
<keyword evidence="12" id="KW-1185">Reference proteome</keyword>
<evidence type="ECO:0000256" key="1">
    <source>
        <dbReference type="ARBA" id="ARBA00005417"/>
    </source>
</evidence>
<evidence type="ECO:0000256" key="2">
    <source>
        <dbReference type="ARBA" id="ARBA00022448"/>
    </source>
</evidence>
<comment type="similarity">
    <text evidence="1 8">Belongs to the ABC transporter superfamily.</text>
</comment>
<dbReference type="InterPro" id="IPR003593">
    <property type="entry name" value="AAA+_ATPase"/>
</dbReference>
<evidence type="ECO:0000256" key="7">
    <source>
        <dbReference type="PROSITE-ProRule" id="PRU00703"/>
    </source>
</evidence>